<evidence type="ECO:0000313" key="2">
    <source>
        <dbReference type="Proteomes" id="UP000286641"/>
    </source>
</evidence>
<evidence type="ECO:0000256" key="1">
    <source>
        <dbReference type="SAM" id="MobiDB-lite"/>
    </source>
</evidence>
<dbReference type="RefSeq" id="XP_025708320.1">
    <property type="nucleotide sequence ID" value="XM_025852535.1"/>
</dbReference>
<protein>
    <submittedName>
        <fullName evidence="3">Basic proline-rich protein-like</fullName>
    </submittedName>
</protein>
<keyword evidence="2" id="KW-1185">Reference proteome</keyword>
<proteinExistence type="predicted"/>
<dbReference type="AlphaFoldDB" id="A0A3Q7MMS4"/>
<feature type="region of interest" description="Disordered" evidence="1">
    <location>
        <begin position="169"/>
        <end position="206"/>
    </location>
</feature>
<name>A0A3Q7MMS4_CALUR</name>
<reference evidence="3" key="2">
    <citation type="submission" date="2025-08" db="UniProtKB">
        <authorList>
            <consortium name="RefSeq"/>
        </authorList>
    </citation>
    <scope>IDENTIFICATION</scope>
    <source>
        <tissue evidence="3">Blood</tissue>
    </source>
</reference>
<dbReference type="InParanoid" id="A0A3Q7MMS4"/>
<accession>A0A3Q7MMS4</accession>
<feature type="region of interest" description="Disordered" evidence="1">
    <location>
        <begin position="242"/>
        <end position="515"/>
    </location>
</feature>
<feature type="compositionally biased region" description="Pro residues" evidence="1">
    <location>
        <begin position="327"/>
        <end position="348"/>
    </location>
</feature>
<feature type="compositionally biased region" description="Pro residues" evidence="1">
    <location>
        <begin position="277"/>
        <end position="293"/>
    </location>
</feature>
<evidence type="ECO:0000313" key="3">
    <source>
        <dbReference type="RefSeq" id="XP_025708320.1"/>
    </source>
</evidence>
<feature type="compositionally biased region" description="Pro residues" evidence="1">
    <location>
        <begin position="460"/>
        <end position="469"/>
    </location>
</feature>
<reference key="1">
    <citation type="submission" date="2019-01" db="UniProtKB">
        <authorList>
            <consortium name="RefSeq"/>
        </authorList>
    </citation>
    <scope>IDENTIFICATION</scope>
</reference>
<sequence>MQSVEATAVPGEIRKGFPEKEILPLDVSSGKNGTHEKKRLGCHLPQLQTSHAAIILDAQNPEQPPLAGGFAAFRQPPGLRPGSLQVLSLPPLGLQNAPPSASPSLRTSDLLRRTDDKAWVSAESTWQNCAPRGSESAPCTLTTAPELTGHLVYIAPAGRPLKALRMVKRRQSPQRRPHAPLRTPGPLPACRTRSPSARLRARSARAQGVLQRLAPRAPVLVLRPPPPGLKRKKQSIMGNGVLHSKHQKRAKPTPPSPSIPGLVGEKPRGRGVLFTPPRAPPRPAPPQVPPPQPKGQRRRRKEGPPRFPRAPRYPSTALLLLCSSQVPPAPFPPRPLPPSSQPPSPLPAAPTKVPASARSRPSQVARAATPRRPARSRRPRDTPPVALRGPGRALPPAEPEEEEKRGDASRRLLGAAGSRLTRAPPPHPGPDGAGHWPGGHHLRSAPSPRPSLQALIKGAPGPPAGPEPVPLAQSPGWRARPIPPPETRRRGPRSRGTRVSSPTRRARMRAASPLD</sequence>
<dbReference type="Proteomes" id="UP000286641">
    <property type="component" value="Unplaced"/>
</dbReference>
<feature type="compositionally biased region" description="Basic residues" evidence="1">
    <location>
        <begin position="169"/>
        <end position="179"/>
    </location>
</feature>
<gene>
    <name evidence="3" type="primary">LOC112809154</name>
</gene>
<organism evidence="2 3">
    <name type="scientific">Callorhinus ursinus</name>
    <name type="common">Northern fur seal</name>
    <dbReference type="NCBI Taxonomy" id="34884"/>
    <lineage>
        <taxon>Eukaryota</taxon>
        <taxon>Metazoa</taxon>
        <taxon>Chordata</taxon>
        <taxon>Craniata</taxon>
        <taxon>Vertebrata</taxon>
        <taxon>Euteleostomi</taxon>
        <taxon>Mammalia</taxon>
        <taxon>Eutheria</taxon>
        <taxon>Laurasiatheria</taxon>
        <taxon>Carnivora</taxon>
        <taxon>Caniformia</taxon>
        <taxon>Pinnipedia</taxon>
        <taxon>Otariidae</taxon>
        <taxon>Callorhinus</taxon>
    </lineage>
</organism>